<accession>A0ABD5A8M1</accession>
<feature type="transmembrane region" description="Helical" evidence="1">
    <location>
        <begin position="52"/>
        <end position="70"/>
    </location>
</feature>
<feature type="transmembrane region" description="Helical" evidence="1">
    <location>
        <begin position="402"/>
        <end position="422"/>
    </location>
</feature>
<feature type="transmembrane region" description="Helical" evidence="1">
    <location>
        <begin position="273"/>
        <end position="293"/>
    </location>
</feature>
<dbReference type="EMBL" id="JAUYVK010000006">
    <property type="protein sequence ID" value="MDP2489476.1"/>
    <property type="molecule type" value="Genomic_DNA"/>
</dbReference>
<keyword evidence="1" id="KW-0812">Transmembrane</keyword>
<feature type="transmembrane region" description="Helical" evidence="1">
    <location>
        <begin position="364"/>
        <end position="382"/>
    </location>
</feature>
<dbReference type="Proteomes" id="UP001177883">
    <property type="component" value="Unassembled WGS sequence"/>
</dbReference>
<dbReference type="AlphaFoldDB" id="A0ABD5A8M1"/>
<feature type="transmembrane region" description="Helical" evidence="1">
    <location>
        <begin position="239"/>
        <end position="261"/>
    </location>
</feature>
<feature type="transmembrane region" description="Helical" evidence="1">
    <location>
        <begin position="332"/>
        <end position="352"/>
    </location>
</feature>
<evidence type="ECO:0000313" key="2">
    <source>
        <dbReference type="EMBL" id="MDP2489476.1"/>
    </source>
</evidence>
<evidence type="ECO:0000313" key="3">
    <source>
        <dbReference type="Proteomes" id="UP001177883"/>
    </source>
</evidence>
<reference evidence="2" key="1">
    <citation type="submission" date="2023-07" db="EMBL/GenBank/DDBJ databases">
        <title>Genome content predicts the carbon catabolic preferences of heterotrophic bacteria.</title>
        <authorList>
            <person name="Gralka M."/>
        </authorList>
    </citation>
    <scope>NUCLEOTIDE SEQUENCE</scope>
    <source>
        <strain evidence="2">6E03</strain>
    </source>
</reference>
<dbReference type="RefSeq" id="WP_102492461.1">
    <property type="nucleotide sequence ID" value="NZ_JAUYVK010000006.1"/>
</dbReference>
<feature type="transmembrane region" description="Helical" evidence="1">
    <location>
        <begin position="115"/>
        <end position="135"/>
    </location>
</feature>
<gene>
    <name evidence="2" type="ORF">Q8W38_09035</name>
</gene>
<proteinExistence type="predicted"/>
<evidence type="ECO:0000256" key="1">
    <source>
        <dbReference type="SAM" id="Phobius"/>
    </source>
</evidence>
<protein>
    <submittedName>
        <fullName evidence="2">Uncharacterized protein</fullName>
    </submittedName>
</protein>
<feature type="transmembrane region" description="Helical" evidence="1">
    <location>
        <begin position="155"/>
        <end position="174"/>
    </location>
</feature>
<organism evidence="2 3">
    <name type="scientific">Vibrio splendidus</name>
    <dbReference type="NCBI Taxonomy" id="29497"/>
    <lineage>
        <taxon>Bacteria</taxon>
        <taxon>Pseudomonadati</taxon>
        <taxon>Pseudomonadota</taxon>
        <taxon>Gammaproteobacteria</taxon>
        <taxon>Vibrionales</taxon>
        <taxon>Vibrionaceae</taxon>
        <taxon>Vibrio</taxon>
    </lineage>
</organism>
<comment type="caution">
    <text evidence="2">The sequence shown here is derived from an EMBL/GenBank/DDBJ whole genome shotgun (WGS) entry which is preliminary data.</text>
</comment>
<keyword evidence="1" id="KW-0472">Membrane</keyword>
<sequence>MVVTDCVLFNYKKDNHKEAKLFYSNRFTRLSGVPIVGSIYNSIKGLLVERDLTSGAYLLIFICALSYTISHPDLFISLNFSDLFSLHSEHHNTVFAGGVSIHSIMDYFSNAPLDVLVTFRLIAIMLGLGLTSVIVRYSSGYLKDLMSGMIERGAIYYIVSGIGLLVPITIVSAFDYNSHGFLPSMSFIVIVYTLFLAPLITSVGMIFFAFIGMLKKGLSSSKKAVPCSLKESITSNIDATAVFQLISMLVFLGGALFAAYFSYEPSKSTKEAMIAYVYTAWGLTIFLQIAFTYRHMTKTHTTRSGNTVTHHYTETHTHAEHEAQQARIKEQLPISTLVLGPNVAGASLVGYVMDVNLPSGFPGFALWLIFAFSLIGICGVIAQNANRESEHNTVGVYSSLRLLLYIAPAVASVWTIALILLAL</sequence>
<keyword evidence="1" id="KW-1133">Transmembrane helix</keyword>
<name>A0ABD5A8M1_VIBSP</name>
<feature type="transmembrane region" description="Helical" evidence="1">
    <location>
        <begin position="186"/>
        <end position="214"/>
    </location>
</feature>